<evidence type="ECO:0000313" key="3">
    <source>
        <dbReference type="EMBL" id="GJN09609.1"/>
    </source>
</evidence>
<sequence>MKRSELEARFLNNDNLKIECTICIIRDPQIATSETWNSIEVPPSDIAPNLGKLLLKAEEGRDVTFSVGGETFTAHRAVLALLSPVFTAEHFGPMRGRGGGGGGGGGEWT</sequence>
<dbReference type="InterPro" id="IPR000210">
    <property type="entry name" value="BTB/POZ_dom"/>
</dbReference>
<dbReference type="PANTHER" id="PTHR26379:SF438">
    <property type="entry name" value="OS08G0128700 PROTEIN"/>
    <property type="match status" value="1"/>
</dbReference>
<evidence type="ECO:0000256" key="1">
    <source>
        <dbReference type="ARBA" id="ARBA00004906"/>
    </source>
</evidence>
<keyword evidence="4" id="KW-1185">Reference proteome</keyword>
<comment type="pathway">
    <text evidence="1">Protein modification; protein ubiquitination.</text>
</comment>
<feature type="domain" description="BTB" evidence="2">
    <location>
        <begin position="61"/>
        <end position="86"/>
    </location>
</feature>
<comment type="caution">
    <text evidence="3">The sequence shown here is derived from an EMBL/GenBank/DDBJ whole genome shotgun (WGS) entry which is preliminary data.</text>
</comment>
<dbReference type="PANTHER" id="PTHR26379">
    <property type="entry name" value="BTB/POZ AND MATH DOMAIN-CONTAINING PROTEIN 1"/>
    <property type="match status" value="1"/>
</dbReference>
<organism evidence="3 4">
    <name type="scientific">Eleusine coracana subsp. coracana</name>
    <dbReference type="NCBI Taxonomy" id="191504"/>
    <lineage>
        <taxon>Eukaryota</taxon>
        <taxon>Viridiplantae</taxon>
        <taxon>Streptophyta</taxon>
        <taxon>Embryophyta</taxon>
        <taxon>Tracheophyta</taxon>
        <taxon>Spermatophyta</taxon>
        <taxon>Magnoliopsida</taxon>
        <taxon>Liliopsida</taxon>
        <taxon>Poales</taxon>
        <taxon>Poaceae</taxon>
        <taxon>PACMAD clade</taxon>
        <taxon>Chloridoideae</taxon>
        <taxon>Cynodonteae</taxon>
        <taxon>Eleusininae</taxon>
        <taxon>Eleusine</taxon>
    </lineage>
</organism>
<accession>A0AAV5DFP9</accession>
<proteinExistence type="predicted"/>
<evidence type="ECO:0000259" key="2">
    <source>
        <dbReference type="PROSITE" id="PS50097"/>
    </source>
</evidence>
<gene>
    <name evidence="3" type="primary">ga27630</name>
    <name evidence="3" type="ORF">PR202_ga27630</name>
</gene>
<dbReference type="SUPFAM" id="SSF54695">
    <property type="entry name" value="POZ domain"/>
    <property type="match status" value="1"/>
</dbReference>
<dbReference type="Proteomes" id="UP001054889">
    <property type="component" value="Unassembled WGS sequence"/>
</dbReference>
<dbReference type="InterPro" id="IPR045005">
    <property type="entry name" value="BPM1-6"/>
</dbReference>
<dbReference type="Gene3D" id="3.30.710.10">
    <property type="entry name" value="Potassium Channel Kv1.1, Chain A"/>
    <property type="match status" value="1"/>
</dbReference>
<name>A0AAV5DFP9_ELECO</name>
<evidence type="ECO:0000313" key="4">
    <source>
        <dbReference type="Proteomes" id="UP001054889"/>
    </source>
</evidence>
<dbReference type="EMBL" id="BQKI01000016">
    <property type="protein sequence ID" value="GJN09609.1"/>
    <property type="molecule type" value="Genomic_DNA"/>
</dbReference>
<dbReference type="GO" id="GO:0016567">
    <property type="term" value="P:protein ubiquitination"/>
    <property type="evidence" value="ECO:0007669"/>
    <property type="project" value="InterPro"/>
</dbReference>
<dbReference type="PROSITE" id="PS50097">
    <property type="entry name" value="BTB"/>
    <property type="match status" value="1"/>
</dbReference>
<protein>
    <recommendedName>
        <fullName evidence="2">BTB domain-containing protein</fullName>
    </recommendedName>
</protein>
<dbReference type="Pfam" id="PF00651">
    <property type="entry name" value="BTB"/>
    <property type="match status" value="1"/>
</dbReference>
<dbReference type="InterPro" id="IPR011333">
    <property type="entry name" value="SKP1/BTB/POZ_sf"/>
</dbReference>
<dbReference type="AlphaFoldDB" id="A0AAV5DFP9"/>
<reference evidence="3" key="2">
    <citation type="submission" date="2021-12" db="EMBL/GenBank/DDBJ databases">
        <title>Resequencing data analysis of finger millet.</title>
        <authorList>
            <person name="Hatakeyama M."/>
            <person name="Aluri S."/>
            <person name="Balachadran M.T."/>
            <person name="Sivarajan S.R."/>
            <person name="Poveda L."/>
            <person name="Shimizu-Inatsugi R."/>
            <person name="Schlapbach R."/>
            <person name="Sreeman S.M."/>
            <person name="Shimizu K.K."/>
        </authorList>
    </citation>
    <scope>NUCLEOTIDE SEQUENCE</scope>
</reference>
<reference evidence="3" key="1">
    <citation type="journal article" date="2018" name="DNA Res.">
        <title>Multiple hybrid de novo genome assembly of finger millet, an orphan allotetraploid crop.</title>
        <authorList>
            <person name="Hatakeyama M."/>
            <person name="Aluri S."/>
            <person name="Balachadran M.T."/>
            <person name="Sivarajan S.R."/>
            <person name="Patrignani A."/>
            <person name="Gruter S."/>
            <person name="Poveda L."/>
            <person name="Shimizu-Inatsugi R."/>
            <person name="Baeten J."/>
            <person name="Francoijs K.J."/>
            <person name="Nataraja K.N."/>
            <person name="Reddy Y.A.N."/>
            <person name="Phadnis S."/>
            <person name="Ravikumar R.L."/>
            <person name="Schlapbach R."/>
            <person name="Sreeman S.M."/>
            <person name="Shimizu K.K."/>
        </authorList>
    </citation>
    <scope>NUCLEOTIDE SEQUENCE</scope>
</reference>